<keyword evidence="7" id="KW-1185">Reference proteome</keyword>
<dbReference type="OrthoDB" id="9793697at2"/>
<dbReference type="Gene3D" id="3.30.750.24">
    <property type="entry name" value="STAS domain"/>
    <property type="match status" value="1"/>
</dbReference>
<dbReference type="CDD" id="cd07043">
    <property type="entry name" value="STAS_anti-anti-sigma_factors"/>
    <property type="match status" value="1"/>
</dbReference>
<evidence type="ECO:0000313" key="7">
    <source>
        <dbReference type="Proteomes" id="UP000199695"/>
    </source>
</evidence>
<sequence>MNLQVKEKMDDEKNVTLCIEGEVDVYTAPKLREKLLPLCQEGKTVTVDLSKCVYIDSTGLGVFIGAYKMQRGTDGKLILKGMNSRLLRLFKITGLHEIMKIEESAQEDGQP</sequence>
<gene>
    <name evidence="6" type="ORF">SAMN05444955_11073</name>
</gene>
<dbReference type="EMBL" id="FOCQ01000010">
    <property type="protein sequence ID" value="SEN38970.1"/>
    <property type="molecule type" value="Genomic_DNA"/>
</dbReference>
<reference evidence="6 7" key="1">
    <citation type="submission" date="2016-10" db="EMBL/GenBank/DDBJ databases">
        <authorList>
            <person name="de Groot N.N."/>
        </authorList>
    </citation>
    <scope>NUCLEOTIDE SEQUENCE [LARGE SCALE GENOMIC DNA]</scope>
    <source>
        <strain evidence="6 7">DSM 46701</strain>
    </source>
</reference>
<accession>A0A1H8G5C6</accession>
<dbReference type="Pfam" id="PF01740">
    <property type="entry name" value="STAS"/>
    <property type="match status" value="1"/>
</dbReference>
<dbReference type="PANTHER" id="PTHR33495">
    <property type="entry name" value="ANTI-SIGMA FACTOR ANTAGONIST TM_1081-RELATED-RELATED"/>
    <property type="match status" value="1"/>
</dbReference>
<dbReference type="AlphaFoldDB" id="A0A1H8G5C6"/>
<dbReference type="NCBIfam" id="TIGR00377">
    <property type="entry name" value="ant_ant_sig"/>
    <property type="match status" value="1"/>
</dbReference>
<keyword evidence="2" id="KW-0597">Phosphoprotein</keyword>
<dbReference type="SUPFAM" id="SSF52091">
    <property type="entry name" value="SpoIIaa-like"/>
    <property type="match status" value="1"/>
</dbReference>
<proteinExistence type="inferred from homology"/>
<dbReference type="PANTHER" id="PTHR33495:SF9">
    <property type="entry name" value="ANTI-SIGMA-B FACTOR ANTAGONIST"/>
    <property type="match status" value="1"/>
</dbReference>
<evidence type="ECO:0000256" key="3">
    <source>
        <dbReference type="ARBA" id="ARBA00024670"/>
    </source>
</evidence>
<dbReference type="Proteomes" id="UP000199695">
    <property type="component" value="Unassembled WGS sequence"/>
</dbReference>
<dbReference type="PROSITE" id="PS50801">
    <property type="entry name" value="STAS"/>
    <property type="match status" value="1"/>
</dbReference>
<dbReference type="GO" id="GO:0043856">
    <property type="term" value="F:anti-sigma factor antagonist activity"/>
    <property type="evidence" value="ECO:0007669"/>
    <property type="project" value="InterPro"/>
</dbReference>
<dbReference type="STRING" id="1173111.SAMN05444955_11073"/>
<evidence type="ECO:0000259" key="5">
    <source>
        <dbReference type="PROSITE" id="PS50801"/>
    </source>
</evidence>
<comment type="similarity">
    <text evidence="1 4">Belongs to the anti-sigma-factor antagonist family.</text>
</comment>
<evidence type="ECO:0000313" key="6">
    <source>
        <dbReference type="EMBL" id="SEN38970.1"/>
    </source>
</evidence>
<protein>
    <recommendedName>
        <fullName evidence="4">Anti-sigma factor antagonist</fullName>
    </recommendedName>
</protein>
<dbReference type="RefSeq" id="WP_089969601.1">
    <property type="nucleotide sequence ID" value="NZ_FOCQ01000010.1"/>
</dbReference>
<dbReference type="InterPro" id="IPR036513">
    <property type="entry name" value="STAS_dom_sf"/>
</dbReference>
<dbReference type="InterPro" id="IPR003658">
    <property type="entry name" value="Anti-sigma_ant"/>
</dbReference>
<evidence type="ECO:0000256" key="2">
    <source>
        <dbReference type="ARBA" id="ARBA00022553"/>
    </source>
</evidence>
<dbReference type="InterPro" id="IPR002645">
    <property type="entry name" value="STAS_dom"/>
</dbReference>
<feature type="domain" description="STAS" evidence="5">
    <location>
        <begin position="19"/>
        <end position="111"/>
    </location>
</feature>
<name>A0A1H8G5C6_9BACL</name>
<organism evidence="6 7">
    <name type="scientific">Lihuaxuella thermophila</name>
    <dbReference type="NCBI Taxonomy" id="1173111"/>
    <lineage>
        <taxon>Bacteria</taxon>
        <taxon>Bacillati</taxon>
        <taxon>Bacillota</taxon>
        <taxon>Bacilli</taxon>
        <taxon>Bacillales</taxon>
        <taxon>Thermoactinomycetaceae</taxon>
        <taxon>Lihuaxuella</taxon>
    </lineage>
</organism>
<comment type="function">
    <text evidence="3">Positive regulator of sigma-B activity. Non-phosphorylated RsbV binds to RsbW, preventing its association with sigma-B. When phosphorylated, releases RsbW, which is then free to complex with and inactivate sigma-B.</text>
</comment>
<evidence type="ECO:0000256" key="4">
    <source>
        <dbReference type="RuleBase" id="RU003749"/>
    </source>
</evidence>
<evidence type="ECO:0000256" key="1">
    <source>
        <dbReference type="ARBA" id="ARBA00009013"/>
    </source>
</evidence>